<evidence type="ECO:0000259" key="2">
    <source>
        <dbReference type="PROSITE" id="PS51833"/>
    </source>
</evidence>
<dbReference type="PROSITE" id="PS50883">
    <property type="entry name" value="EAL"/>
    <property type="match status" value="1"/>
</dbReference>
<sequence length="414" mass="47688">MNKIMEHVYLARQVILREDASLFAYEVLYRDSKKRSGVTDDRYASSAVISSILNRFGTKEILKGKRAFIKIDEKFLLSDLIFTIPNEFFIFSLFDDIEMDERIVERMEQLHHKGYALGISDTVLNIHTFEKYNVVHHCISYFKLDFSQELDKNAESMIENLKRSNIEVIGAKIDTQEKFELAKKLGCDYFQGYYFAKPKILENEKFEASRANVLHLYNLLMQETNIDELTNEFEKNPEISVQLLQFINSGAFFFMKPISSIHHVITLLGRVKLAQWLMLMIYSKSVSNKNEHTPLMEMIQTRAVMMEKVLKIIKPDSGSNMLGEAYFVGVLSLINVVLGGDLEELLKNLHISQEVRDAILEGKGLLGDIFQLVKDVEAFNVEGIIIFETKYHLDPQSIKVALADCIEIEKKLAK</sequence>
<dbReference type="InterPro" id="IPR001633">
    <property type="entry name" value="EAL_dom"/>
</dbReference>
<evidence type="ECO:0000313" key="3">
    <source>
        <dbReference type="EMBL" id="QOP42224.1"/>
    </source>
</evidence>
<dbReference type="PANTHER" id="PTHR33525">
    <property type="match status" value="1"/>
</dbReference>
<dbReference type="SUPFAM" id="SSF109604">
    <property type="entry name" value="HD-domain/PDEase-like"/>
    <property type="match status" value="1"/>
</dbReference>
<name>A0A7M1AXQ7_9BACT</name>
<dbReference type="Pfam" id="PF00563">
    <property type="entry name" value="EAL"/>
    <property type="match status" value="1"/>
</dbReference>
<feature type="domain" description="HDOD" evidence="2">
    <location>
        <begin position="206"/>
        <end position="395"/>
    </location>
</feature>
<dbReference type="Pfam" id="PF08668">
    <property type="entry name" value="HDOD"/>
    <property type="match status" value="1"/>
</dbReference>
<evidence type="ECO:0000259" key="1">
    <source>
        <dbReference type="PROSITE" id="PS50883"/>
    </source>
</evidence>
<dbReference type="SUPFAM" id="SSF141868">
    <property type="entry name" value="EAL domain-like"/>
    <property type="match status" value="1"/>
</dbReference>
<dbReference type="EMBL" id="CP041165">
    <property type="protein sequence ID" value="QOP42224.1"/>
    <property type="molecule type" value="Genomic_DNA"/>
</dbReference>
<dbReference type="PIRSF" id="PIRSF003180">
    <property type="entry name" value="DiGMPpdiest_YuxH"/>
    <property type="match status" value="1"/>
</dbReference>
<dbReference type="InterPro" id="IPR013976">
    <property type="entry name" value="HDOD"/>
</dbReference>
<gene>
    <name evidence="3" type="ORF">FJR03_10945</name>
</gene>
<dbReference type="Gene3D" id="3.20.20.450">
    <property type="entry name" value="EAL domain"/>
    <property type="match status" value="1"/>
</dbReference>
<keyword evidence="4" id="KW-1185">Reference proteome</keyword>
<dbReference type="Proteomes" id="UP000593910">
    <property type="component" value="Chromosome"/>
</dbReference>
<reference evidence="3 4" key="1">
    <citation type="submission" date="2019-06" db="EMBL/GenBank/DDBJ databases">
        <title>Sulfurimonas gotlandica sp. nov., a chemoautotrophic and psychrotolerant epsilonproteobacterium isolated from a pelagic redoxcline, and an emended description of the genus Sulfurimonas.</title>
        <authorList>
            <person name="Wang S."/>
            <person name="Jiang L."/>
            <person name="Shao Z."/>
        </authorList>
    </citation>
    <scope>NUCLEOTIDE SEQUENCE [LARGE SCALE GENOMIC DNA]</scope>
    <source>
        <strain evidence="3 4">B2</strain>
    </source>
</reference>
<dbReference type="InterPro" id="IPR014408">
    <property type="entry name" value="dGMP_Pdiesterase_EAL/HD-GYP"/>
</dbReference>
<dbReference type="Gene3D" id="1.10.3210.10">
    <property type="entry name" value="Hypothetical protein af1432"/>
    <property type="match status" value="1"/>
</dbReference>
<feature type="domain" description="EAL" evidence="1">
    <location>
        <begin position="1"/>
        <end position="212"/>
    </location>
</feature>
<dbReference type="InterPro" id="IPR035919">
    <property type="entry name" value="EAL_sf"/>
</dbReference>
<organism evidence="3 4">
    <name type="scientific">Sulfurimonas marina</name>
    <dbReference type="NCBI Taxonomy" id="2590551"/>
    <lineage>
        <taxon>Bacteria</taxon>
        <taxon>Pseudomonadati</taxon>
        <taxon>Campylobacterota</taxon>
        <taxon>Epsilonproteobacteria</taxon>
        <taxon>Campylobacterales</taxon>
        <taxon>Sulfurimonadaceae</taxon>
        <taxon>Sulfurimonas</taxon>
    </lineage>
</organism>
<proteinExistence type="predicted"/>
<accession>A0A7M1AXQ7</accession>
<evidence type="ECO:0000313" key="4">
    <source>
        <dbReference type="Proteomes" id="UP000593910"/>
    </source>
</evidence>
<dbReference type="PANTHER" id="PTHR33525:SF4">
    <property type="entry name" value="CYCLIC DI-GMP PHOSPHODIESTERASE CDGJ"/>
    <property type="match status" value="1"/>
</dbReference>
<protein>
    <submittedName>
        <fullName evidence="3">EAL domain-containing protein</fullName>
    </submittedName>
</protein>
<dbReference type="KEGG" id="smax:FJR03_10945"/>
<dbReference type="InterPro" id="IPR052340">
    <property type="entry name" value="RNase_Y/CdgJ"/>
</dbReference>
<dbReference type="PROSITE" id="PS51833">
    <property type="entry name" value="HDOD"/>
    <property type="match status" value="1"/>
</dbReference>
<dbReference type="AlphaFoldDB" id="A0A7M1AXQ7"/>